<evidence type="ECO:0000256" key="1">
    <source>
        <dbReference type="SAM" id="MobiDB-lite"/>
    </source>
</evidence>
<dbReference type="VEuPathDB" id="ToxoDB:BESB_006930"/>
<feature type="compositionally biased region" description="Basic and acidic residues" evidence="1">
    <location>
        <begin position="1702"/>
        <end position="1718"/>
    </location>
</feature>
<feature type="region of interest" description="Disordered" evidence="1">
    <location>
        <begin position="264"/>
        <end position="315"/>
    </location>
</feature>
<feature type="compositionally biased region" description="Basic and acidic residues" evidence="1">
    <location>
        <begin position="591"/>
        <end position="612"/>
    </location>
</feature>
<gene>
    <name evidence="2" type="ORF">BESB_006930</name>
</gene>
<feature type="compositionally biased region" description="Polar residues" evidence="1">
    <location>
        <begin position="1650"/>
        <end position="1665"/>
    </location>
</feature>
<dbReference type="RefSeq" id="XP_029222361.1">
    <property type="nucleotide sequence ID" value="XM_029359448.1"/>
</dbReference>
<feature type="region of interest" description="Disordered" evidence="1">
    <location>
        <begin position="131"/>
        <end position="187"/>
    </location>
</feature>
<feature type="compositionally biased region" description="Basic and acidic residues" evidence="1">
    <location>
        <begin position="143"/>
        <end position="155"/>
    </location>
</feature>
<feature type="region of interest" description="Disordered" evidence="1">
    <location>
        <begin position="1055"/>
        <end position="1100"/>
    </location>
</feature>
<feature type="region of interest" description="Disordered" evidence="1">
    <location>
        <begin position="547"/>
        <end position="615"/>
    </location>
</feature>
<accession>A0A2A9MQN0</accession>
<feature type="region of interest" description="Disordered" evidence="1">
    <location>
        <begin position="1475"/>
        <end position="1546"/>
    </location>
</feature>
<organism evidence="2 3">
    <name type="scientific">Besnoitia besnoiti</name>
    <name type="common">Apicomplexan protozoan</name>
    <dbReference type="NCBI Taxonomy" id="94643"/>
    <lineage>
        <taxon>Eukaryota</taxon>
        <taxon>Sar</taxon>
        <taxon>Alveolata</taxon>
        <taxon>Apicomplexa</taxon>
        <taxon>Conoidasida</taxon>
        <taxon>Coccidia</taxon>
        <taxon>Eucoccidiorida</taxon>
        <taxon>Eimeriorina</taxon>
        <taxon>Sarcocystidae</taxon>
        <taxon>Besnoitia</taxon>
    </lineage>
</organism>
<keyword evidence="3" id="KW-1185">Reference proteome</keyword>
<feature type="region of interest" description="Disordered" evidence="1">
    <location>
        <begin position="660"/>
        <end position="683"/>
    </location>
</feature>
<feature type="region of interest" description="Disordered" evidence="1">
    <location>
        <begin position="388"/>
        <end position="412"/>
    </location>
</feature>
<feature type="region of interest" description="Disordered" evidence="1">
    <location>
        <begin position="1198"/>
        <end position="1245"/>
    </location>
</feature>
<feature type="compositionally biased region" description="Basic and acidic residues" evidence="1">
    <location>
        <begin position="1074"/>
        <end position="1084"/>
    </location>
</feature>
<feature type="compositionally biased region" description="Basic and acidic residues" evidence="1">
    <location>
        <begin position="1478"/>
        <end position="1491"/>
    </location>
</feature>
<evidence type="ECO:0000313" key="3">
    <source>
        <dbReference type="Proteomes" id="UP000224006"/>
    </source>
</evidence>
<feature type="compositionally biased region" description="Basic and acidic residues" evidence="1">
    <location>
        <begin position="1396"/>
        <end position="1406"/>
    </location>
</feature>
<name>A0A2A9MQN0_BESBE</name>
<dbReference type="KEGG" id="bbes:BESB_006930"/>
<feature type="region of interest" description="Disordered" evidence="1">
    <location>
        <begin position="1939"/>
        <end position="1987"/>
    </location>
</feature>
<feature type="compositionally biased region" description="Polar residues" evidence="1">
    <location>
        <begin position="1536"/>
        <end position="1546"/>
    </location>
</feature>
<feature type="compositionally biased region" description="Basic and acidic residues" evidence="1">
    <location>
        <begin position="802"/>
        <end position="813"/>
    </location>
</feature>
<feature type="region of interest" description="Disordered" evidence="1">
    <location>
        <begin position="1396"/>
        <end position="1423"/>
    </location>
</feature>
<protein>
    <submittedName>
        <fullName evidence="2">Uncharacterized protein</fullName>
    </submittedName>
</protein>
<feature type="compositionally biased region" description="Basic and acidic residues" evidence="1">
    <location>
        <begin position="1946"/>
        <end position="1960"/>
    </location>
</feature>
<proteinExistence type="predicted"/>
<feature type="compositionally biased region" description="Basic and acidic residues" evidence="1">
    <location>
        <begin position="553"/>
        <end position="566"/>
    </location>
</feature>
<feature type="region of interest" description="Disordered" evidence="1">
    <location>
        <begin position="1700"/>
        <end position="1736"/>
    </location>
</feature>
<dbReference type="Proteomes" id="UP000224006">
    <property type="component" value="Chromosome I"/>
</dbReference>
<feature type="region of interest" description="Disordered" evidence="1">
    <location>
        <begin position="894"/>
        <end position="918"/>
    </location>
</feature>
<reference evidence="2 3" key="1">
    <citation type="submission" date="2017-09" db="EMBL/GenBank/DDBJ databases">
        <title>Genome sequencing of Besnoitia besnoiti strain Bb-Ger1.</title>
        <authorList>
            <person name="Schares G."/>
            <person name="Venepally P."/>
            <person name="Lorenzi H.A."/>
        </authorList>
    </citation>
    <scope>NUCLEOTIDE SEQUENCE [LARGE SCALE GENOMIC DNA]</scope>
    <source>
        <strain evidence="2 3">Bb-Ger1</strain>
    </source>
</reference>
<evidence type="ECO:0000313" key="2">
    <source>
        <dbReference type="EMBL" id="PFH38352.1"/>
    </source>
</evidence>
<feature type="region of interest" description="Disordered" evidence="1">
    <location>
        <begin position="1648"/>
        <end position="1671"/>
    </location>
</feature>
<dbReference type="OrthoDB" id="330439at2759"/>
<dbReference type="EMBL" id="NWUJ01000001">
    <property type="protein sequence ID" value="PFH38352.1"/>
    <property type="molecule type" value="Genomic_DNA"/>
</dbReference>
<feature type="compositionally biased region" description="Basic and acidic residues" evidence="1">
    <location>
        <begin position="290"/>
        <end position="305"/>
    </location>
</feature>
<comment type="caution">
    <text evidence="2">The sequence shown here is derived from an EMBL/GenBank/DDBJ whole genome shotgun (WGS) entry which is preliminary data.</text>
</comment>
<feature type="compositionally biased region" description="Basic and acidic residues" evidence="1">
    <location>
        <begin position="1505"/>
        <end position="1521"/>
    </location>
</feature>
<feature type="compositionally biased region" description="Polar residues" evidence="1">
    <location>
        <begin position="1719"/>
        <end position="1736"/>
    </location>
</feature>
<sequence length="1987" mass="213822">MPRCPLQKEITRAAGPSEHYGFTQQVDARRHMDAAGIAPPVGRQESDFDSDPPALRGQLGKWSVDPACLSCGTSDCLSGLCTGLDRTNLFELHHLLEITKRGAAVIAGTVEVRVSVAEDVEHLAVDSAAGGSTITETGTGISKEPEIKVRPREFPKSPMDQLGSLRSRRTPTDRGGDNAAKATFTNGLRGGQSGKSLSCELCPGGGEPPVTETKCPKEIWLEGQENELLVILQSLLAAVLAAASTGDVVTLSVDLDVEALPECQSHEGASSETSGGPMRHAADRQSNIFTERRRTLSGDRYDNESARPSTKTFEEGKSRRSWLPFRFRVTLLHCVEQESDFEETATVERGTFTVTPYHLANIVQRGLASRTPCAMPDQWAAERRASMKPGMAGHGDTARYKAGQAPGGVGGKEVHQRERLEAIASVIWYCNAIIEERFGGHLGISHSFGSPAKPQASGNLEHIRWSCESASCGRQSEVYLPVEGVGGPSSELSTVRGGARVATNLGLVRGGPQEKLSVYFVVALRQCSSPHGTAGSCDPLRFVKTLRAPMPTSDERPPRIERKRNQDAVPSPPQVQDSAMHSFPWRPKRLPGRDSRQRSEGSLERRGPKRQADAAMPFRDFGKAVGNCAVLYSDTGCPVPLFFFTFEPPLISRAEGDLADSAASGRVSPPPAARSGTSSRTDFSPFSLLPTGFYDEVGPLGDMEAGDQLLRRMVRADEQYRKLWQRSGQTVAVEGAEKTDIRRAASDRKQQFQDLARGQGDANGAAGTSFTAGRRTATRECLLDLALRNTSKNRSRTPVADFFDRRSHKHETDPSVSPRASSHKLGGIHSVSSALEKPEGDVDPTQVMHDIELRAKKHDMPCHHPQRLETPSASPSSAPLCEWKHVTNHRITPVDTAQWTDGGASGTSGGDPPAGKAVLGRTFHASECDPCPSNAAAGKECSSEYQNDGSSSVGDREFAGKIGFLQAAGPTTLVEHETASGASAFRLGDLPALSSSADDEVFSAAAEALFDVSTGIDRGKREGAHFPCTSQDVSDSPRKGVPEREKAVLATLSSTENVEGTGCGRQHQQGCSGKRRETEEREPGTTHGGTTRPCGEPHALTQADADCRPRAGLASGVGRGLSIQPNSNSFVGPPSRCLALAGGPHLDVVDEEQNTWPAAGGFNAEGLPSWETQTRCTRCDPVCRREMCRVRQAKVDQGEAFQATSGDHERHLSKHGPHEASQPTIGDTNERDTRTGGLHVSENDDGYETRLQRPSTFHVYAHAISAPDGEMCAAKHAAGPHRHAERGAEGVRRDTFSDELICVGIKGHDATGTALFHLLPMRRSDAKSCSLQGERLGLSTGHLQTSSAVDPSAAWAHSLEDSYACYVPSFETTHKLPRHESNSDLGYDPNCVWGRTRSDEPREHTRAGLSPREASHVISETGSDELAVLTRDRSVEETGISEVGLRRIAHIPFGARPCLRRENEQLKRGGMLEAAGHTPEDSAHQEAHEAKTQLSHAQCPAGAHLQEETRPESRLGERELPPPRSETAHTGAAPCAQTQTEPVLGSSQVPCKGLCTPLSPDVCCGKPRMVQEGQGAVEANGAPSLAYHSLSLRGQANALPRHPSSGADGQIADAACADIRHGSAPSCSRSPIHARRYLAPLQTEFRHDTNASSRAAPSGDLNQVTDGEHERTWAQLKREQQQLRVQLQRTEGLLEYLAARRQRSDPAEDSEAADKRQLDTSGSDTGNTDLTTDVKNSVQEGVVYDEDDEPHQNDDDECDTASFILTRSLDADGHGKIVLAASRGWPPSRSSCCSSRDSSSALEPCHSLASHLDESTWDRACFRGFSGTEEELFPSARAREEFGLPRGKAFPQPPVVWGRQGAIGANGTPMIVPRRLGAAAAETAQERADPRVFSGAKQPTQLGVYGTPITAVRSVGSRKQYSEGGELCASAVASLWSARNSAGTGEQRREDVRERERGSRAAEIPMGFHGTPMTEPRLARRRGSSGQ</sequence>
<dbReference type="GeneID" id="40305756"/>
<feature type="compositionally biased region" description="Low complexity" evidence="1">
    <location>
        <begin position="131"/>
        <end position="142"/>
    </location>
</feature>
<feature type="region of interest" description="Disordered" evidence="1">
    <location>
        <begin position="794"/>
        <end position="826"/>
    </location>
</feature>